<evidence type="ECO:0000313" key="1">
    <source>
        <dbReference type="EMBL" id="QBR84031.1"/>
    </source>
</evidence>
<name>A0AAX1EG34_9GAMM</name>
<proteinExistence type="predicted"/>
<dbReference type="AlphaFoldDB" id="A0AAX1EG34"/>
<dbReference type="RefSeq" id="WP_135060308.1">
    <property type="nucleotide sequence ID" value="NZ_CP038254.1"/>
</dbReference>
<reference evidence="1 2" key="1">
    <citation type="submission" date="2019-03" db="EMBL/GenBank/DDBJ databases">
        <title>Diverse conjugative elements silence natural transformation in Legionella species.</title>
        <authorList>
            <person name="Durieux I."/>
            <person name="Ginevra C."/>
            <person name="Attaiech L."/>
            <person name="Picq K."/>
            <person name="Juan P.A."/>
            <person name="Jarraud S."/>
            <person name="Charpentier X."/>
        </authorList>
    </citation>
    <scope>NUCLEOTIDE SEQUENCE [LARGE SCALE GENOMIC DNA]</scope>
    <source>
        <strain evidence="1 2">HL-0427-4011</strain>
    </source>
</reference>
<protein>
    <submittedName>
        <fullName evidence="1">Uncharacterized protein</fullName>
    </submittedName>
</protein>
<gene>
    <name evidence="1" type="ORF">E3983_06490</name>
</gene>
<evidence type="ECO:0000313" key="2">
    <source>
        <dbReference type="Proteomes" id="UP000295517"/>
    </source>
</evidence>
<dbReference type="EMBL" id="CP038254">
    <property type="protein sequence ID" value="QBR84031.1"/>
    <property type="molecule type" value="Genomic_DNA"/>
</dbReference>
<organism evidence="1 2">
    <name type="scientific">Legionella israelensis</name>
    <dbReference type="NCBI Taxonomy" id="454"/>
    <lineage>
        <taxon>Bacteria</taxon>
        <taxon>Pseudomonadati</taxon>
        <taxon>Pseudomonadota</taxon>
        <taxon>Gammaproteobacteria</taxon>
        <taxon>Legionellales</taxon>
        <taxon>Legionellaceae</taxon>
        <taxon>Legionella</taxon>
    </lineage>
</organism>
<sequence length="70" mass="7776">MKAKFENFFFSRRKPSSCIKMPKINTGAISIEHGGCFGGVGVKVTKPHPTVNDEKIAQDIAEKNTYTFKV</sequence>
<dbReference type="Proteomes" id="UP000295517">
    <property type="component" value="Chromosome"/>
</dbReference>
<accession>A0AAX1EG34</accession>